<dbReference type="EMBL" id="MF957259">
    <property type="protein sequence ID" value="ATN93070.1"/>
    <property type="molecule type" value="Genomic_DNA"/>
</dbReference>
<sequence length="74" mass="8441">MEEKVIDYGGKFNTVERSISYNNEHNKTMLRLDFNNGEIVGASFDFNGTYCSGNKSTVEELVRLKMLLNSFPNL</sequence>
<organism evidence="1 2">
    <name type="scientific">Salmonella phage Melville</name>
    <dbReference type="NCBI Taxonomy" id="2041413"/>
    <lineage>
        <taxon>Viruses</taxon>
        <taxon>Duplodnaviria</taxon>
        <taxon>Heunggongvirae</taxon>
        <taxon>Uroviricota</taxon>
        <taxon>Caudoviricetes</taxon>
        <taxon>Pantevenvirales</taxon>
        <taxon>Straboviridae</taxon>
        <taxon>Tevenvirinae</taxon>
        <taxon>Gelderlandvirus</taxon>
        <taxon>Gelderlandvirus melville</taxon>
    </lineage>
</organism>
<proteinExistence type="predicted"/>
<accession>A0A2D1GM50</accession>
<name>A0A2D1GM50_9CAUD</name>
<gene>
    <name evidence="1" type="ORF">CPT_Melville_096</name>
</gene>
<evidence type="ECO:0000313" key="1">
    <source>
        <dbReference type="EMBL" id="ATN93070.1"/>
    </source>
</evidence>
<reference evidence="2" key="1">
    <citation type="submission" date="2017-09" db="EMBL/GenBank/DDBJ databases">
        <title>The complete genome of Salmonella phage Melville.</title>
        <authorList>
            <person name="Zhang K."/>
            <person name="Xie Y."/>
            <person name="Liu M."/>
            <person name="Gill J."/>
        </authorList>
    </citation>
    <scope>NUCLEOTIDE SEQUENCE [LARGE SCALE GENOMIC DNA]</scope>
</reference>
<protein>
    <submittedName>
        <fullName evidence="1">Uncharacterized protein</fullName>
    </submittedName>
</protein>
<keyword evidence="2" id="KW-1185">Reference proteome</keyword>
<evidence type="ECO:0000313" key="2">
    <source>
        <dbReference type="Proteomes" id="UP000231463"/>
    </source>
</evidence>
<dbReference type="Proteomes" id="UP000231463">
    <property type="component" value="Segment"/>
</dbReference>